<feature type="signal peptide" evidence="1">
    <location>
        <begin position="1"/>
        <end position="19"/>
    </location>
</feature>
<dbReference type="OrthoDB" id="6316162at2"/>
<evidence type="ECO:0008006" key="4">
    <source>
        <dbReference type="Google" id="ProtNLM"/>
    </source>
</evidence>
<dbReference type="KEGG" id="pseo:OM33_10825"/>
<dbReference type="EMBL" id="CP009888">
    <property type="protein sequence ID" value="AIY65595.1"/>
    <property type="molecule type" value="Genomic_DNA"/>
</dbReference>
<dbReference type="AlphaFoldDB" id="A0A0A7EG35"/>
<accession>A0A0A7EG35</accession>
<dbReference type="RefSeq" id="WP_038641616.1">
    <property type="nucleotide sequence ID" value="NZ_CP009888.1"/>
</dbReference>
<proteinExistence type="predicted"/>
<reference evidence="2 3" key="1">
    <citation type="submission" date="2014-11" db="EMBL/GenBank/DDBJ databases">
        <title>Complete Genome Sequence of Pseudoalteromonas sp. Strain OCN003 Isolated from Kaneohe Bay, Oahu, Hawaii.</title>
        <authorList>
            <person name="Beurmann S."/>
            <person name="Videau P."/>
            <person name="Ushijima B."/>
            <person name="Smith A.M."/>
            <person name="Aeby G.S."/>
            <person name="Callahan S.M."/>
            <person name="Belcaid M."/>
        </authorList>
    </citation>
    <scope>NUCLEOTIDE SEQUENCE [LARGE SCALE GENOMIC DNA]</scope>
    <source>
        <strain evidence="2 3">OCN003</strain>
    </source>
</reference>
<sequence>MLFSKRFLIILLFFFVTVAGCKSTAKPSLTVSGLAFYNDANSTILNIKLTVVESAKMVSCNIVEPQSYCGTGFPQARYQGADLMLSWQTPQGEIISRPVQLAQPDTFDASKRYAAVIKFTDTANFEAFFTINPRPF</sequence>
<dbReference type="PROSITE" id="PS51257">
    <property type="entry name" value="PROKAR_LIPOPROTEIN"/>
    <property type="match status" value="1"/>
</dbReference>
<protein>
    <recommendedName>
        <fullName evidence="4">Lipoprotein</fullName>
    </recommendedName>
</protein>
<keyword evidence="1" id="KW-0732">Signal</keyword>
<organism evidence="2 3">
    <name type="scientific">Pseudoalteromonas piratica</name>
    <dbReference type="NCBI Taxonomy" id="1348114"/>
    <lineage>
        <taxon>Bacteria</taxon>
        <taxon>Pseudomonadati</taxon>
        <taxon>Pseudomonadota</taxon>
        <taxon>Gammaproteobacteria</taxon>
        <taxon>Alteromonadales</taxon>
        <taxon>Pseudoalteromonadaceae</taxon>
        <taxon>Pseudoalteromonas</taxon>
    </lineage>
</organism>
<feature type="chain" id="PRO_5002039107" description="Lipoprotein" evidence="1">
    <location>
        <begin position="20"/>
        <end position="136"/>
    </location>
</feature>
<dbReference type="eggNOG" id="ENOG5033KBA">
    <property type="taxonomic scope" value="Bacteria"/>
</dbReference>
<evidence type="ECO:0000313" key="3">
    <source>
        <dbReference type="Proteomes" id="UP000030341"/>
    </source>
</evidence>
<dbReference type="HOGENOM" id="CLU_1873697_0_0_6"/>
<evidence type="ECO:0000313" key="2">
    <source>
        <dbReference type="EMBL" id="AIY65595.1"/>
    </source>
</evidence>
<name>A0A0A7EG35_9GAMM</name>
<keyword evidence="3" id="KW-1185">Reference proteome</keyword>
<gene>
    <name evidence="2" type="ORF">OM33_10825</name>
</gene>
<evidence type="ECO:0000256" key="1">
    <source>
        <dbReference type="SAM" id="SignalP"/>
    </source>
</evidence>
<dbReference type="Proteomes" id="UP000030341">
    <property type="component" value="Chromosome 1"/>
</dbReference>